<accession>A0A2W5FE54</accession>
<dbReference type="GO" id="GO:0005524">
    <property type="term" value="F:ATP binding"/>
    <property type="evidence" value="ECO:0007669"/>
    <property type="project" value="UniProtKB-KW"/>
</dbReference>
<protein>
    <submittedName>
        <fullName evidence="8">UDP-N-acetylmuramoyl-L-alanine--D-glutamate ligase</fullName>
    </submittedName>
</protein>
<dbReference type="PANTHER" id="PTHR43692:SF1">
    <property type="entry name" value="UDP-N-ACETYLMURAMOYLALANINE--D-GLUTAMATE LIGASE"/>
    <property type="match status" value="1"/>
</dbReference>
<dbReference type="Proteomes" id="UP000249739">
    <property type="component" value="Unassembled WGS sequence"/>
</dbReference>
<dbReference type="NCBIfam" id="TIGR01087">
    <property type="entry name" value="murD"/>
    <property type="match status" value="1"/>
</dbReference>
<dbReference type="InterPro" id="IPR005762">
    <property type="entry name" value="MurD"/>
</dbReference>
<organism evidence="8 9">
    <name type="scientific">Micavibrio aeruginosavorus</name>
    <dbReference type="NCBI Taxonomy" id="349221"/>
    <lineage>
        <taxon>Bacteria</taxon>
        <taxon>Pseudomonadati</taxon>
        <taxon>Bdellovibrionota</taxon>
        <taxon>Bdellovibrionia</taxon>
        <taxon>Bdellovibrionales</taxon>
        <taxon>Pseudobdellovibrionaceae</taxon>
        <taxon>Micavibrio</taxon>
    </lineage>
</organism>
<reference evidence="8 9" key="1">
    <citation type="submission" date="2017-08" db="EMBL/GenBank/DDBJ databases">
        <title>Infants hospitalized years apart are colonized by the same room-sourced microbial strains.</title>
        <authorList>
            <person name="Brooks B."/>
            <person name="Olm M.R."/>
            <person name="Firek B.A."/>
            <person name="Baker R."/>
            <person name="Thomas B.C."/>
            <person name="Morowitz M.J."/>
            <person name="Banfield J.F."/>
        </authorList>
    </citation>
    <scope>NUCLEOTIDE SEQUENCE [LARGE SCALE GENOMIC DNA]</scope>
    <source>
        <strain evidence="8">S2_006_000_R2_64</strain>
    </source>
</reference>
<evidence type="ECO:0000313" key="9">
    <source>
        <dbReference type="Proteomes" id="UP000249739"/>
    </source>
</evidence>
<dbReference type="AlphaFoldDB" id="A0A2W5FE54"/>
<feature type="domain" description="Mur ligase central" evidence="7">
    <location>
        <begin position="43"/>
        <end position="220"/>
    </location>
</feature>
<proteinExistence type="predicted"/>
<dbReference type="GO" id="GO:0008360">
    <property type="term" value="P:regulation of cell shape"/>
    <property type="evidence" value="ECO:0007669"/>
    <property type="project" value="InterPro"/>
</dbReference>
<name>A0A2W5FE54_9BACT</name>
<evidence type="ECO:0000256" key="2">
    <source>
        <dbReference type="ARBA" id="ARBA00004752"/>
    </source>
</evidence>
<dbReference type="InterPro" id="IPR036565">
    <property type="entry name" value="Mur-like_cat_sf"/>
</dbReference>
<dbReference type="InterPro" id="IPR013221">
    <property type="entry name" value="Mur_ligase_cen"/>
</dbReference>
<dbReference type="GO" id="GO:0005737">
    <property type="term" value="C:cytoplasm"/>
    <property type="evidence" value="ECO:0007669"/>
    <property type="project" value="UniProtKB-SubCell"/>
</dbReference>
<comment type="caution">
    <text evidence="8">The sequence shown here is derived from an EMBL/GenBank/DDBJ whole genome shotgun (WGS) entry which is preliminary data.</text>
</comment>
<dbReference type="GO" id="GO:0051301">
    <property type="term" value="P:cell division"/>
    <property type="evidence" value="ECO:0007669"/>
    <property type="project" value="InterPro"/>
</dbReference>
<feature type="non-terminal residue" evidence="8">
    <location>
        <position position="1"/>
    </location>
</feature>
<evidence type="ECO:0000256" key="1">
    <source>
        <dbReference type="ARBA" id="ARBA00004496"/>
    </source>
</evidence>
<dbReference type="Gene3D" id="3.90.190.20">
    <property type="entry name" value="Mur ligase, C-terminal domain"/>
    <property type="match status" value="1"/>
</dbReference>
<dbReference type="Pfam" id="PF08245">
    <property type="entry name" value="Mur_ligase_M"/>
    <property type="match status" value="1"/>
</dbReference>
<evidence type="ECO:0000313" key="8">
    <source>
        <dbReference type="EMBL" id="PZP54311.1"/>
    </source>
</evidence>
<keyword evidence="4 8" id="KW-0436">Ligase</keyword>
<keyword evidence="5" id="KW-0547">Nucleotide-binding</keyword>
<keyword evidence="3" id="KW-0963">Cytoplasm</keyword>
<dbReference type="GO" id="GO:0009252">
    <property type="term" value="P:peptidoglycan biosynthetic process"/>
    <property type="evidence" value="ECO:0007669"/>
    <property type="project" value="UniProtKB-UniPathway"/>
</dbReference>
<gene>
    <name evidence="8" type="primary">murD</name>
    <name evidence="8" type="ORF">DI586_10085</name>
</gene>
<comment type="pathway">
    <text evidence="2">Cell wall biogenesis; peptidoglycan biosynthesis.</text>
</comment>
<dbReference type="UniPathway" id="UPA00219"/>
<dbReference type="PANTHER" id="PTHR43692">
    <property type="entry name" value="UDP-N-ACETYLMURAMOYLALANINE--D-GLUTAMATE LIGASE"/>
    <property type="match status" value="1"/>
</dbReference>
<evidence type="ECO:0000256" key="3">
    <source>
        <dbReference type="ARBA" id="ARBA00022490"/>
    </source>
</evidence>
<dbReference type="EMBL" id="QFOT01000144">
    <property type="protein sequence ID" value="PZP54311.1"/>
    <property type="molecule type" value="Genomic_DNA"/>
</dbReference>
<dbReference type="SUPFAM" id="SSF53623">
    <property type="entry name" value="MurD-like peptide ligases, catalytic domain"/>
    <property type="match status" value="1"/>
</dbReference>
<dbReference type="SUPFAM" id="SSF53244">
    <property type="entry name" value="MurD-like peptide ligases, peptide-binding domain"/>
    <property type="match status" value="1"/>
</dbReference>
<evidence type="ECO:0000259" key="7">
    <source>
        <dbReference type="Pfam" id="PF08245"/>
    </source>
</evidence>
<sequence>SPGIPHYGPNAHPLAVEAQETAIPLVCDIELLAQSIENDILAITGTNGKSTTTALLAHALAQFRPVEMGGNIGNPVLQLNSLDKNGSYILELSSYQLELSPSLRPAGAILLNITPDHLARHGDMETYIRAKENIFAGIHRNGRKPVAVIAIDSDVTKRIAERVKLEGNWQVVTVSTQGKAMVYAESSKLYDGDVQVMDLSLTPAFKGQHNHENAACAYALMRHLYGYEPEKIASAMSSFQGLPHRQHLVRTINGISYINDSKATNAEATGHALACTRNIYWILGGQAKEGGLKGLENYMDRITHAFLIGEAAEEFAKWLKASDIPHTICGTLDVAVEAAHKLAQDNRGMPGEPATVLLSPACASWDQFKSFEHRGDVFTGLVEKLPEE</sequence>
<evidence type="ECO:0000256" key="5">
    <source>
        <dbReference type="ARBA" id="ARBA00022741"/>
    </source>
</evidence>
<keyword evidence="6" id="KW-0067">ATP-binding</keyword>
<evidence type="ECO:0000256" key="4">
    <source>
        <dbReference type="ARBA" id="ARBA00022598"/>
    </source>
</evidence>
<comment type="subcellular location">
    <subcellularLocation>
        <location evidence="1">Cytoplasm</location>
    </subcellularLocation>
</comment>
<dbReference type="GO" id="GO:0008764">
    <property type="term" value="F:UDP-N-acetylmuramoylalanine-D-glutamate ligase activity"/>
    <property type="evidence" value="ECO:0007669"/>
    <property type="project" value="InterPro"/>
</dbReference>
<dbReference type="Gene3D" id="3.40.1190.10">
    <property type="entry name" value="Mur-like, catalytic domain"/>
    <property type="match status" value="1"/>
</dbReference>
<dbReference type="InterPro" id="IPR036615">
    <property type="entry name" value="Mur_ligase_C_dom_sf"/>
</dbReference>
<evidence type="ECO:0000256" key="6">
    <source>
        <dbReference type="ARBA" id="ARBA00022840"/>
    </source>
</evidence>